<keyword evidence="3" id="KW-1185">Reference proteome</keyword>
<protein>
    <submittedName>
        <fullName evidence="2">Uncharacterized protein</fullName>
    </submittedName>
</protein>
<accession>M2XFY6</accession>
<organism evidence="2 3">
    <name type="scientific">Kocuria palustris PEL</name>
    <dbReference type="NCBI Taxonomy" id="1236550"/>
    <lineage>
        <taxon>Bacteria</taxon>
        <taxon>Bacillati</taxon>
        <taxon>Actinomycetota</taxon>
        <taxon>Actinomycetes</taxon>
        <taxon>Micrococcales</taxon>
        <taxon>Micrococcaceae</taxon>
        <taxon>Kocuria</taxon>
    </lineage>
</organism>
<keyword evidence="1" id="KW-0812">Transmembrane</keyword>
<evidence type="ECO:0000256" key="1">
    <source>
        <dbReference type="SAM" id="Phobius"/>
    </source>
</evidence>
<keyword evidence="1" id="KW-0472">Membrane</keyword>
<evidence type="ECO:0000313" key="2">
    <source>
        <dbReference type="EMBL" id="EME37976.1"/>
    </source>
</evidence>
<dbReference type="Proteomes" id="UP000009877">
    <property type="component" value="Unassembled WGS sequence"/>
</dbReference>
<dbReference type="RefSeq" id="WP_006213319.1">
    <property type="nucleotide sequence ID" value="NZ_ANHZ02000001.1"/>
</dbReference>
<dbReference type="STRING" id="71999.KPaMU14_05470"/>
<dbReference type="AlphaFoldDB" id="M2XFY6"/>
<reference evidence="2 3" key="1">
    <citation type="journal article" date="2014" name="Genome Announc.">
        <title>Draft Genome Sequence of Kocuria palustris PEL.</title>
        <authorList>
            <person name="Sharma G."/>
            <person name="Khatri I."/>
            <person name="Subramanian S."/>
        </authorList>
    </citation>
    <scope>NUCLEOTIDE SEQUENCE [LARGE SCALE GENOMIC DNA]</scope>
    <source>
        <strain evidence="2 3">PEL</strain>
    </source>
</reference>
<evidence type="ECO:0000313" key="3">
    <source>
        <dbReference type="Proteomes" id="UP000009877"/>
    </source>
</evidence>
<comment type="caution">
    <text evidence="2">The sequence shown here is derived from an EMBL/GenBank/DDBJ whole genome shotgun (WGS) entry which is preliminary data.</text>
</comment>
<gene>
    <name evidence="2" type="ORF">C884_00171</name>
</gene>
<keyword evidence="1" id="KW-1133">Transmembrane helix</keyword>
<proteinExistence type="predicted"/>
<feature type="transmembrane region" description="Helical" evidence="1">
    <location>
        <begin position="50"/>
        <end position="67"/>
    </location>
</feature>
<name>M2XFY6_9MICC</name>
<sequence>MRRIVLVVFWASLAVFLLLGLGIVAGQLAGVLLGSGSVVAGVASVLNWPAFSAATVCSLAAFVLGYLPDPDRPSTRVELSADN</sequence>
<dbReference type="EMBL" id="ANHZ02000001">
    <property type="protein sequence ID" value="EME37976.1"/>
    <property type="molecule type" value="Genomic_DNA"/>
</dbReference>